<feature type="compositionally biased region" description="Polar residues" evidence="1">
    <location>
        <begin position="345"/>
        <end position="358"/>
    </location>
</feature>
<feature type="compositionally biased region" description="Polar residues" evidence="1">
    <location>
        <begin position="608"/>
        <end position="634"/>
    </location>
</feature>
<dbReference type="KEGG" id="bbes:BESB_044840"/>
<accession>A0A2A9MLG2</accession>
<evidence type="ECO:0000313" key="2">
    <source>
        <dbReference type="EMBL" id="PFH36292.1"/>
    </source>
</evidence>
<feature type="compositionally biased region" description="Polar residues" evidence="1">
    <location>
        <begin position="1159"/>
        <end position="1189"/>
    </location>
</feature>
<sequence>MATPPTTTEARPAKRRCVPLPQDHPILLGGEGAGKVFQHESFASFSRELCIQQELASVGSGAVGGDLSAAALLKIVQSQNAGGVSNAVLRSLFPSLHQNSSGDWRANVSASTPALSSSTAPVSSSVPGVAGQGAAYGQPSTVGDLIPGGDREHFVSASQRTTLEGSPLLPPWGAAARAAAESAEAPAGSTLPAGSSAPPSTSSLCSTSEVLALAQTALRAMSGGFRAASPQAEESPAPAAGASPQGLSRQSFLQALLLSSAPVGSAAPSLSSVCTASAPASVSRNAGAAHLERMLQQAAAADKSSVVGAPFGGFSQPSTPRRDVLRNSSLFSDATGLSAEDANRGLSTQGTSTSSMTDHGSAGDTTAAGKDEELHAKLGSGTRQEQSSMDSVGLLGLLAALQSSQSSRNRESPSLSHPLLSSTLMGSMPPAAFATSSPSSQCLSSPPSSSCSLMKADPLFSDVLKSAPEATAAQAAAGLSASTLAAFIQRNNAVSGLAGTDFLSQLQGRGFRQAFSSPEASVLPSSLLAVGAEPLRSDGGSGAAAKHPSAPFLQSALRLPSPHQALLETLLASSYASSASTSLPRSDCGEHLISLAPSAVGCLPSASHSGANLGQTRKTGTRVNRQGAGLQNGSGRVRRGRNTQGAGLPQHQTSTDSVVSSSASSTHAGELSSSSHPLDLLRLGSLISGAVKRDMSVQSDETVTVVGEASQRSSSLSRGLTQESLLQLSDGSNSSRESGTPALGPSKAATASSFASESMAALDEDAVVAGALPAPRAHTSSFTPSKPRESRRGGAHGSNAPPPVPLRAEVSLGGNRPHYHVAKQEWRVRYYMNGKRKMRTYSAKFYGYDTAHNMAEDFAHYVDKHEALPDSMMMAAMMLQAQANAAAASGQTVPLSRAVKASAGMTAAAAVQISAAAKNESDSGVEGSASVCDAFDVRPESSEGGEHGAVEQHCLASSACLSSLPDLSSAEATGLAPERVEGEEVVAEASWFQGARKTPSPSDEILCPSAPSADEGGEPEGSGDAIWALQDAAPDQGENGLSGCRVRRADTGSEGEMRKAKDDSVEGKGDLGSGCATERRLSRGKPGAESSLREGQEDMGVTAPSSFQSLSSSRSASLDPLALPRPGDVDTQGLPSAFTGSSACGSLSLASEGAALPSDESTSELPLHSSQHGIQGSASDPSLLSQDACPSTPFPLTNAHRGQNESISLPGDDDADPLLSHHGCLTPEFKDEGEHSRRRSPLCESSNGESSPAQDNPLPTVSFHAPGGSLRHEAATPQKTDTLLADEVEGKTTSVAATAVAATAVSHQIFDTITLFGEFLREFARDKVVQFDEHGFDATPHKPTAVSLRLTGELAQSGSTGLASPRLNSQGCAKGEAGSDGASLPAGGSGLVANEAQFALARDLFPADALECAGETKPRLSSPELLVLSHSLVNLTSSTYVLMHTLKSSLTKSTDQVQLHQSLLERSGEQLEQTAKADGSEDSEGREKPRYPTLSEQVASADLTVTPETRPPLSGLPSFESEELAASSSDAKEEDDMGDSEAASRGSSARDPGLMDVNEAPTRESASSEAAKSGDSESAQVQAARERQGEGDRKKPSVIATALSLLETHQHLASTISQLRGPVSQQLRFILHIAAPQLLPCALPPLASPRDTCDEEGEAPPTSADQQLEDVEGSLAVDEMPSSCGDGDTCKAKRPREDDGAVSRGETQTQGVDHRTSPRASRVLQDEAALERLLLEPFEETQSCSCADKPCPCDRQQVADMVYLLYAIPARQQASRVCPAWEGDSAAAEKDVALRLDTGREEPKAGETLGTMSLPGESCEESRGQLLVRSPDGETAGEASAPVSALRAEGQSAGRRSFSSSSLLAAGRAIASFSSSLAGVPVAGSGGSDGNGCLHLGDLSSVGLLSLSYPAMLAFILPLQSLLHTVSGMILSLHKKLIHRFICAHLQLLLSEDRALDASRERKRRHQMQEEKARKKTNVCSPEGGNSAVVDVAQARTDEAERVEHSFAAPDATSLAQNASGQLPPSALGVSHVKAVPELLSLNYLTEEASARKQGTAPSRGAAAALEDEEGPQKSDEETTSLLLSTTQAPHPGASASFLDGGDGALSPRPSLASEPSALGLQELEQEKAKAFSGLFPPFTSSVSPLAPGREA</sequence>
<evidence type="ECO:0000256" key="1">
    <source>
        <dbReference type="SAM" id="MobiDB-lite"/>
    </source>
</evidence>
<feature type="region of interest" description="Disordered" evidence="1">
    <location>
        <begin position="404"/>
        <end position="423"/>
    </location>
</feature>
<feature type="compositionally biased region" description="Polar residues" evidence="1">
    <location>
        <begin position="642"/>
        <end position="653"/>
    </location>
</feature>
<organism evidence="2 3">
    <name type="scientific">Besnoitia besnoiti</name>
    <name type="common">Apicomplexan protozoan</name>
    <dbReference type="NCBI Taxonomy" id="94643"/>
    <lineage>
        <taxon>Eukaryota</taxon>
        <taxon>Sar</taxon>
        <taxon>Alveolata</taxon>
        <taxon>Apicomplexa</taxon>
        <taxon>Conoidasida</taxon>
        <taxon>Coccidia</taxon>
        <taxon>Eucoccidiorida</taxon>
        <taxon>Eimeriorina</taxon>
        <taxon>Sarcocystidae</taxon>
        <taxon>Besnoitia</taxon>
    </lineage>
</organism>
<feature type="compositionally biased region" description="Low complexity" evidence="1">
    <location>
        <begin position="654"/>
        <end position="675"/>
    </location>
</feature>
<feature type="region of interest" description="Disordered" evidence="1">
    <location>
        <begin position="340"/>
        <end position="367"/>
    </location>
</feature>
<feature type="compositionally biased region" description="Basic and acidic residues" evidence="1">
    <location>
        <begin position="1688"/>
        <end position="1701"/>
    </location>
</feature>
<feature type="region of interest" description="Disordered" evidence="1">
    <location>
        <begin position="225"/>
        <end position="245"/>
    </location>
</feature>
<feature type="region of interest" description="Disordered" evidence="1">
    <location>
        <begin position="1151"/>
        <end position="1274"/>
    </location>
</feature>
<feature type="compositionally biased region" description="Polar residues" evidence="1">
    <location>
        <begin position="1357"/>
        <end position="1371"/>
    </location>
</feature>
<feature type="compositionally biased region" description="Basic and acidic residues" evidence="1">
    <location>
        <begin position="1047"/>
        <end position="1069"/>
    </location>
</feature>
<feature type="region of interest" description="Disordered" evidence="1">
    <location>
        <begin position="695"/>
        <end position="749"/>
    </location>
</feature>
<feature type="region of interest" description="Disordered" evidence="1">
    <location>
        <begin position="2049"/>
        <end position="2152"/>
    </location>
</feature>
<feature type="region of interest" description="Disordered" evidence="1">
    <location>
        <begin position="773"/>
        <end position="812"/>
    </location>
</feature>
<dbReference type="GeneID" id="40309414"/>
<feature type="region of interest" description="Disordered" evidence="1">
    <location>
        <begin position="1466"/>
        <end position="1595"/>
    </location>
</feature>
<comment type="caution">
    <text evidence="2">The sequence shown here is derived from an EMBL/GenBank/DDBJ whole genome shotgun (WGS) entry which is preliminary data.</text>
</comment>
<reference evidence="2 3" key="1">
    <citation type="submission" date="2017-09" db="EMBL/GenBank/DDBJ databases">
        <title>Genome sequencing of Besnoitia besnoiti strain Bb-Ger1.</title>
        <authorList>
            <person name="Schares G."/>
            <person name="Venepally P."/>
            <person name="Lorenzi H.A."/>
        </authorList>
    </citation>
    <scope>NUCLEOTIDE SEQUENCE [LARGE SCALE GENOMIC DNA]</scope>
    <source>
        <strain evidence="2 3">Bb-Ger1</strain>
    </source>
</reference>
<feature type="compositionally biased region" description="Polar residues" evidence="1">
    <location>
        <begin position="1564"/>
        <end position="1581"/>
    </location>
</feature>
<feature type="compositionally biased region" description="Polar residues" evidence="1">
    <location>
        <begin position="710"/>
        <end position="738"/>
    </location>
</feature>
<feature type="region of interest" description="Disordered" evidence="1">
    <location>
        <begin position="1800"/>
        <end position="1821"/>
    </location>
</feature>
<dbReference type="VEuPathDB" id="ToxoDB:BESB_044840"/>
<evidence type="ECO:0000313" key="3">
    <source>
        <dbReference type="Proteomes" id="UP000224006"/>
    </source>
</evidence>
<dbReference type="Proteomes" id="UP000224006">
    <property type="component" value="Chromosome III"/>
</dbReference>
<protein>
    <submittedName>
        <fullName evidence="2">AP2 domain transcription factor AP2IV-4</fullName>
    </submittedName>
</protein>
<feature type="region of interest" description="Disordered" evidence="1">
    <location>
        <begin position="157"/>
        <end position="204"/>
    </location>
</feature>
<dbReference type="OrthoDB" id="332405at2759"/>
<feature type="compositionally biased region" description="Low complexity" evidence="1">
    <location>
        <begin position="227"/>
        <end position="245"/>
    </location>
</feature>
<feature type="region of interest" description="Disordered" evidence="1">
    <location>
        <begin position="608"/>
        <end position="675"/>
    </location>
</feature>
<feature type="region of interest" description="Disordered" evidence="1">
    <location>
        <begin position="1676"/>
        <end position="1722"/>
    </location>
</feature>
<feature type="region of interest" description="Disordered" evidence="1">
    <location>
        <begin position="1649"/>
        <end position="1668"/>
    </location>
</feature>
<feature type="region of interest" description="Disordered" evidence="1">
    <location>
        <begin position="2000"/>
        <end position="2020"/>
    </location>
</feature>
<feature type="compositionally biased region" description="Polar residues" evidence="1">
    <location>
        <begin position="1243"/>
        <end position="1259"/>
    </location>
</feature>
<proteinExistence type="predicted"/>
<feature type="region of interest" description="Disordered" evidence="1">
    <location>
        <begin position="1960"/>
        <end position="1987"/>
    </location>
</feature>
<feature type="compositionally biased region" description="Low complexity" evidence="1">
    <location>
        <begin position="173"/>
        <end position="204"/>
    </location>
</feature>
<feature type="compositionally biased region" description="Basic and acidic residues" evidence="1">
    <location>
        <begin position="1584"/>
        <end position="1595"/>
    </location>
</feature>
<feature type="region of interest" description="Disordered" evidence="1">
    <location>
        <begin position="991"/>
        <end position="1136"/>
    </location>
</feature>
<gene>
    <name evidence="2" type="ORF">BESB_044840</name>
</gene>
<keyword evidence="3" id="KW-1185">Reference proteome</keyword>
<feature type="region of interest" description="Disordered" evidence="1">
    <location>
        <begin position="1357"/>
        <end position="1380"/>
    </location>
</feature>
<feature type="compositionally biased region" description="Low complexity" evidence="1">
    <location>
        <begin position="1103"/>
        <end position="1124"/>
    </location>
</feature>
<dbReference type="RefSeq" id="XP_029220301.1">
    <property type="nucleotide sequence ID" value="XM_029362935.1"/>
</dbReference>
<dbReference type="EMBL" id="NWUJ01000003">
    <property type="protein sequence ID" value="PFH36292.1"/>
    <property type="molecule type" value="Genomic_DNA"/>
</dbReference>
<name>A0A2A9MLG2_BESBE</name>
<feature type="region of interest" description="Disordered" evidence="1">
    <location>
        <begin position="113"/>
        <end position="134"/>
    </location>
</feature>